<organism evidence="1 2">
    <name type="scientific">Turnera subulata</name>
    <dbReference type="NCBI Taxonomy" id="218843"/>
    <lineage>
        <taxon>Eukaryota</taxon>
        <taxon>Viridiplantae</taxon>
        <taxon>Streptophyta</taxon>
        <taxon>Embryophyta</taxon>
        <taxon>Tracheophyta</taxon>
        <taxon>Spermatophyta</taxon>
        <taxon>Magnoliopsida</taxon>
        <taxon>eudicotyledons</taxon>
        <taxon>Gunneridae</taxon>
        <taxon>Pentapetalae</taxon>
        <taxon>rosids</taxon>
        <taxon>fabids</taxon>
        <taxon>Malpighiales</taxon>
        <taxon>Passifloraceae</taxon>
        <taxon>Turnera</taxon>
    </lineage>
</organism>
<comment type="caution">
    <text evidence="1">The sequence shown here is derived from an EMBL/GenBank/DDBJ whole genome shotgun (WGS) entry which is preliminary data.</text>
</comment>
<dbReference type="EMBL" id="JAKUCV010002644">
    <property type="protein sequence ID" value="KAJ4841925.1"/>
    <property type="molecule type" value="Genomic_DNA"/>
</dbReference>
<sequence>MPYPPPTEEALGGNFVARVTRHRFGKALMDHGARHYALSPTDRRSGCQVSRPSDATLFWRKRCEPFVAENCGARAIQPMEARQSDTQTQALRGEDNGWKQKVYQIETESESGELRVELDLGEDTVVRGCEVRGFGTPVHSTLPR</sequence>
<keyword evidence="2" id="KW-1185">Reference proteome</keyword>
<dbReference type="AlphaFoldDB" id="A0A9Q0G3Z3"/>
<evidence type="ECO:0000313" key="2">
    <source>
        <dbReference type="Proteomes" id="UP001141552"/>
    </source>
</evidence>
<reference evidence="1" key="1">
    <citation type="submission" date="2022-02" db="EMBL/GenBank/DDBJ databases">
        <authorList>
            <person name="Henning P.M."/>
            <person name="McCubbin A.G."/>
            <person name="Shore J.S."/>
        </authorList>
    </citation>
    <scope>NUCLEOTIDE SEQUENCE</scope>
    <source>
        <strain evidence="1">F60SS</strain>
        <tissue evidence="1">Leaves</tissue>
    </source>
</reference>
<proteinExistence type="predicted"/>
<protein>
    <submittedName>
        <fullName evidence="1">Uncharacterized protein</fullName>
    </submittedName>
</protein>
<evidence type="ECO:0000313" key="1">
    <source>
        <dbReference type="EMBL" id="KAJ4841925.1"/>
    </source>
</evidence>
<gene>
    <name evidence="1" type="ORF">Tsubulata_038989</name>
</gene>
<name>A0A9Q0G3Z3_9ROSI</name>
<dbReference type="Proteomes" id="UP001141552">
    <property type="component" value="Unassembled WGS sequence"/>
</dbReference>
<accession>A0A9Q0G3Z3</accession>
<reference evidence="1" key="2">
    <citation type="journal article" date="2023" name="Plants (Basel)">
        <title>Annotation of the Turnera subulata (Passifloraceae) Draft Genome Reveals the S-Locus Evolved after the Divergence of Turneroideae from Passifloroideae in a Stepwise Manner.</title>
        <authorList>
            <person name="Henning P.M."/>
            <person name="Roalson E.H."/>
            <person name="Mir W."/>
            <person name="McCubbin A.G."/>
            <person name="Shore J.S."/>
        </authorList>
    </citation>
    <scope>NUCLEOTIDE SEQUENCE</scope>
    <source>
        <strain evidence="1">F60SS</strain>
    </source>
</reference>